<dbReference type="RefSeq" id="WP_148370202.1">
    <property type="nucleotide sequence ID" value="NZ_VSKM01000009.1"/>
</dbReference>
<gene>
    <name evidence="2" type="ORF">ES676_10085</name>
</gene>
<sequence length="294" mass="32930">MTNNTANTGLKVALGIAIVLFIGLSIFSSSLYKNSKETEKQLTEEKATVLKDLTAMSAQYEVAMGESRVANQNLVEAKARIDGLIDSLKVSETNIKSLWRYKSKYIALQKEMDIVLAENDELKVRNVLLSSSLDSTKVRLEERTMFTDSLLMQNTELANVVENASVLNALNLKGFGVIERSSGKLIPTERARRSDKLRICFTVAKNKLVKAGDKELYVQVIDPKNNILGANEQITFGEDILNYSVISKFNYEDVNLDICEFIINKTDNDFEEGRYRVNVFNGADLVSSSQFILK</sequence>
<keyword evidence="1" id="KW-1133">Transmembrane helix</keyword>
<dbReference type="Proteomes" id="UP000323324">
    <property type="component" value="Unassembled WGS sequence"/>
</dbReference>
<keyword evidence="1" id="KW-0812">Transmembrane</keyword>
<evidence type="ECO:0000313" key="2">
    <source>
        <dbReference type="EMBL" id="TYB73095.1"/>
    </source>
</evidence>
<reference evidence="2 3" key="1">
    <citation type="submission" date="2019-08" db="EMBL/GenBank/DDBJ databases">
        <title>Genomes of Antarctic Bizionia species.</title>
        <authorList>
            <person name="Bowman J.P."/>
        </authorList>
    </citation>
    <scope>NUCLEOTIDE SEQUENCE [LARGE SCALE GENOMIC DNA]</scope>
    <source>
        <strain evidence="2 3">HFD</strain>
    </source>
</reference>
<name>A0A8H2LGD8_9FLAO</name>
<proteinExistence type="predicted"/>
<keyword evidence="3" id="KW-1185">Reference proteome</keyword>
<dbReference type="EMBL" id="VSKM01000009">
    <property type="protein sequence ID" value="TYB73095.1"/>
    <property type="molecule type" value="Genomic_DNA"/>
</dbReference>
<evidence type="ECO:0000313" key="3">
    <source>
        <dbReference type="Proteomes" id="UP000323324"/>
    </source>
</evidence>
<comment type="caution">
    <text evidence="2">The sequence shown here is derived from an EMBL/GenBank/DDBJ whole genome shotgun (WGS) entry which is preliminary data.</text>
</comment>
<accession>A0A8H2LGD8</accession>
<protein>
    <submittedName>
        <fullName evidence="2">Chromosome partitioning protein ParA</fullName>
    </submittedName>
</protein>
<dbReference type="AlphaFoldDB" id="A0A8H2LGD8"/>
<organism evidence="2 3">
    <name type="scientific">Bizionia saleffrena</name>
    <dbReference type="NCBI Taxonomy" id="291189"/>
    <lineage>
        <taxon>Bacteria</taxon>
        <taxon>Pseudomonadati</taxon>
        <taxon>Bacteroidota</taxon>
        <taxon>Flavobacteriia</taxon>
        <taxon>Flavobacteriales</taxon>
        <taxon>Flavobacteriaceae</taxon>
        <taxon>Bizionia</taxon>
    </lineage>
</organism>
<keyword evidence="1" id="KW-0472">Membrane</keyword>
<evidence type="ECO:0000256" key="1">
    <source>
        <dbReference type="SAM" id="Phobius"/>
    </source>
</evidence>
<feature type="transmembrane region" description="Helical" evidence="1">
    <location>
        <begin position="12"/>
        <end position="32"/>
    </location>
</feature>